<keyword evidence="1" id="KW-1133">Transmembrane helix</keyword>
<proteinExistence type="predicted"/>
<evidence type="ECO:0000313" key="2">
    <source>
        <dbReference type="EMBL" id="EWY39949.1"/>
    </source>
</evidence>
<dbReference type="InterPro" id="IPR006311">
    <property type="entry name" value="TAT_signal"/>
</dbReference>
<evidence type="ECO:0000256" key="1">
    <source>
        <dbReference type="SAM" id="Phobius"/>
    </source>
</evidence>
<evidence type="ECO:0000313" key="3">
    <source>
        <dbReference type="Proteomes" id="UP000019486"/>
    </source>
</evidence>
<dbReference type="EMBL" id="AVFL01000009">
    <property type="protein sequence ID" value="EWY39949.1"/>
    <property type="molecule type" value="Genomic_DNA"/>
</dbReference>
<dbReference type="PROSITE" id="PS51318">
    <property type="entry name" value="TAT"/>
    <property type="match status" value="1"/>
</dbReference>
<keyword evidence="3" id="KW-1185">Reference proteome</keyword>
<sequence>MLGDRNGERIMDDVPSRRDVLRIAGGISAAVAVISIAGPASAFQYLPAEDYAGVIEDSCGASNKVHGAMVAEVERELGVTLDDSQARQLIAAVTCPLCGCSILQGFTDAARAPFDRTHPLAFLSFPRILIFSDKVSRSEVILVVAQDHERRNLRMGMR</sequence>
<dbReference type="STRING" id="1385369.N825_02855"/>
<feature type="transmembrane region" description="Helical" evidence="1">
    <location>
        <begin position="20"/>
        <end position="38"/>
    </location>
</feature>
<reference evidence="2 3" key="1">
    <citation type="submission" date="2013-08" db="EMBL/GenBank/DDBJ databases">
        <title>The genome sequence of Skermanella stibiiresistens.</title>
        <authorList>
            <person name="Zhu W."/>
            <person name="Wang G."/>
        </authorList>
    </citation>
    <scope>NUCLEOTIDE SEQUENCE [LARGE SCALE GENOMIC DNA]</scope>
    <source>
        <strain evidence="2 3">SB22</strain>
    </source>
</reference>
<protein>
    <submittedName>
        <fullName evidence="2">Uncharacterized protein</fullName>
    </submittedName>
</protein>
<comment type="caution">
    <text evidence="2">The sequence shown here is derived from an EMBL/GenBank/DDBJ whole genome shotgun (WGS) entry which is preliminary data.</text>
</comment>
<dbReference type="AlphaFoldDB" id="W9H1J7"/>
<keyword evidence="1" id="KW-0472">Membrane</keyword>
<accession>W9H1J7</accession>
<keyword evidence="1" id="KW-0812">Transmembrane</keyword>
<name>W9H1J7_9PROT</name>
<gene>
    <name evidence="2" type="ORF">N825_02855</name>
</gene>
<organism evidence="2 3">
    <name type="scientific">Skermanella stibiiresistens SB22</name>
    <dbReference type="NCBI Taxonomy" id="1385369"/>
    <lineage>
        <taxon>Bacteria</taxon>
        <taxon>Pseudomonadati</taxon>
        <taxon>Pseudomonadota</taxon>
        <taxon>Alphaproteobacteria</taxon>
        <taxon>Rhodospirillales</taxon>
        <taxon>Azospirillaceae</taxon>
        <taxon>Skermanella</taxon>
    </lineage>
</organism>
<dbReference type="Proteomes" id="UP000019486">
    <property type="component" value="Unassembled WGS sequence"/>
</dbReference>